<protein>
    <submittedName>
        <fullName evidence="1">Uncharacterized protein</fullName>
    </submittedName>
</protein>
<reference evidence="1" key="2">
    <citation type="journal article" date="2015" name="Data Brief">
        <title>Shoot transcriptome of the giant reed, Arundo donax.</title>
        <authorList>
            <person name="Barrero R.A."/>
            <person name="Guerrero F.D."/>
            <person name="Moolhuijzen P."/>
            <person name="Goolsby J.A."/>
            <person name="Tidwell J."/>
            <person name="Bellgard S.E."/>
            <person name="Bellgard M.I."/>
        </authorList>
    </citation>
    <scope>NUCLEOTIDE SEQUENCE</scope>
    <source>
        <tissue evidence="1">Shoot tissue taken approximately 20 cm above the soil surface</tissue>
    </source>
</reference>
<organism evidence="1">
    <name type="scientific">Arundo donax</name>
    <name type="common">Giant reed</name>
    <name type="synonym">Donax arundinaceus</name>
    <dbReference type="NCBI Taxonomy" id="35708"/>
    <lineage>
        <taxon>Eukaryota</taxon>
        <taxon>Viridiplantae</taxon>
        <taxon>Streptophyta</taxon>
        <taxon>Embryophyta</taxon>
        <taxon>Tracheophyta</taxon>
        <taxon>Spermatophyta</taxon>
        <taxon>Magnoliopsida</taxon>
        <taxon>Liliopsida</taxon>
        <taxon>Poales</taxon>
        <taxon>Poaceae</taxon>
        <taxon>PACMAD clade</taxon>
        <taxon>Arundinoideae</taxon>
        <taxon>Arundineae</taxon>
        <taxon>Arundo</taxon>
    </lineage>
</organism>
<sequence>MYNYLFVYSPDSTPLLHEINTRELQIHNLTTTVKWCFPYHLPKRSKLSKLLQKHFNWRKK</sequence>
<dbReference type="AlphaFoldDB" id="A0A0A9B674"/>
<proteinExistence type="predicted"/>
<dbReference type="EMBL" id="GBRH01239014">
    <property type="protein sequence ID" value="JAD58881.1"/>
    <property type="molecule type" value="Transcribed_RNA"/>
</dbReference>
<accession>A0A0A9B674</accession>
<name>A0A0A9B674_ARUDO</name>
<reference evidence="1" key="1">
    <citation type="submission" date="2014-09" db="EMBL/GenBank/DDBJ databases">
        <authorList>
            <person name="Magalhaes I.L.F."/>
            <person name="Oliveira U."/>
            <person name="Santos F.R."/>
            <person name="Vidigal T.H.D.A."/>
            <person name="Brescovit A.D."/>
            <person name="Santos A.J."/>
        </authorList>
    </citation>
    <scope>NUCLEOTIDE SEQUENCE</scope>
    <source>
        <tissue evidence="1">Shoot tissue taken approximately 20 cm above the soil surface</tissue>
    </source>
</reference>
<evidence type="ECO:0000313" key="1">
    <source>
        <dbReference type="EMBL" id="JAD58881.1"/>
    </source>
</evidence>